<dbReference type="SUPFAM" id="SSF53474">
    <property type="entry name" value="alpha/beta-Hydrolases"/>
    <property type="match status" value="1"/>
</dbReference>
<accession>A0A1I6BJE8</accession>
<dbReference type="InterPro" id="IPR012354">
    <property type="entry name" value="Esterase_lipase"/>
</dbReference>
<dbReference type="EMBL" id="FOXX01000010">
    <property type="protein sequence ID" value="SFQ81059.1"/>
    <property type="molecule type" value="Genomic_DNA"/>
</dbReference>
<name>A0A1I6BJE8_9BACI</name>
<dbReference type="PIRSF" id="PIRSF017388">
    <property type="entry name" value="Esterase_lipase"/>
    <property type="match status" value="1"/>
</dbReference>
<evidence type="ECO:0000259" key="1">
    <source>
        <dbReference type="Pfam" id="PF12146"/>
    </source>
</evidence>
<evidence type="ECO:0000313" key="3">
    <source>
        <dbReference type="Proteomes" id="UP000182762"/>
    </source>
</evidence>
<evidence type="ECO:0000313" key="2">
    <source>
        <dbReference type="EMBL" id="SFQ81059.1"/>
    </source>
</evidence>
<proteinExistence type="predicted"/>
<dbReference type="Proteomes" id="UP000182762">
    <property type="component" value="Unassembled WGS sequence"/>
</dbReference>
<dbReference type="PANTHER" id="PTHR11614">
    <property type="entry name" value="PHOSPHOLIPASE-RELATED"/>
    <property type="match status" value="1"/>
</dbReference>
<dbReference type="InterPro" id="IPR022742">
    <property type="entry name" value="Hydrolase_4"/>
</dbReference>
<protein>
    <submittedName>
        <fullName evidence="2">Carboxylesterase</fullName>
    </submittedName>
</protein>
<reference evidence="2 3" key="1">
    <citation type="submission" date="2016-10" db="EMBL/GenBank/DDBJ databases">
        <authorList>
            <person name="Varghese N."/>
            <person name="Submissions S."/>
        </authorList>
    </citation>
    <scope>NUCLEOTIDE SEQUENCE [LARGE SCALE GENOMIC DNA]</scope>
    <source>
        <strain evidence="2 3">DSM 13796</strain>
    </source>
</reference>
<organism evidence="2 3">
    <name type="scientific">Priestia endophytica DSM 13796</name>
    <dbReference type="NCBI Taxonomy" id="1121089"/>
    <lineage>
        <taxon>Bacteria</taxon>
        <taxon>Bacillati</taxon>
        <taxon>Bacillota</taxon>
        <taxon>Bacilli</taxon>
        <taxon>Bacillales</taxon>
        <taxon>Bacillaceae</taxon>
        <taxon>Priestia</taxon>
    </lineage>
</organism>
<gene>
    <name evidence="2" type="ORF">SAMN02745910_03714</name>
</gene>
<sequence>MDEKYAVVQNAEELYHQGNEIGVLVLHGFTGTTQSVKPVYNVLKDKGYTVYAPRLKGHGTHHEDMEKSTKEDWLSSAQEGYEKLTEACERIFVTGLSMGGTLALHLGTQYQNIAGIIPINPAIDMPHLKQQSETEARFLIGIGSDIKKEGVHELAYEKTPVASIRELTALMEKVKNKLHQVTSPLLLLSSKTDNVVPPHNSQYVFSNVESKQKEMVTLPNSFHVATLDHDQGFLCEKIVKFISERC</sequence>
<dbReference type="InterPro" id="IPR051044">
    <property type="entry name" value="MAG_DAG_Lipase"/>
</dbReference>
<keyword evidence="3" id="KW-1185">Reference proteome</keyword>
<dbReference type="Gene3D" id="3.40.50.1820">
    <property type="entry name" value="alpha/beta hydrolase"/>
    <property type="match status" value="1"/>
</dbReference>
<dbReference type="InterPro" id="IPR029058">
    <property type="entry name" value="AB_hydrolase_fold"/>
</dbReference>
<dbReference type="Pfam" id="PF12146">
    <property type="entry name" value="Hydrolase_4"/>
    <property type="match status" value="1"/>
</dbReference>
<comment type="caution">
    <text evidence="2">The sequence shown here is derived from an EMBL/GenBank/DDBJ whole genome shotgun (WGS) entry which is preliminary data.</text>
</comment>
<dbReference type="RefSeq" id="WP_061805974.1">
    <property type="nucleotide sequence ID" value="NZ_FOXX01000010.1"/>
</dbReference>
<feature type="domain" description="Serine aminopeptidase S33" evidence="1">
    <location>
        <begin position="23"/>
        <end position="228"/>
    </location>
</feature>
<dbReference type="GeneID" id="93712302"/>